<dbReference type="Proteomes" id="UP000747542">
    <property type="component" value="Unassembled WGS sequence"/>
</dbReference>
<evidence type="ECO:0000313" key="3">
    <source>
        <dbReference type="EMBL" id="KAG7159594.1"/>
    </source>
</evidence>
<name>A0A8J5JUS4_HOMAM</name>
<reference evidence="3" key="1">
    <citation type="journal article" date="2021" name="Sci. Adv.">
        <title>The American lobster genome reveals insights on longevity, neural, and immune adaptations.</title>
        <authorList>
            <person name="Polinski J.M."/>
            <person name="Zimin A.V."/>
            <person name="Clark K.F."/>
            <person name="Kohn A.B."/>
            <person name="Sadowski N."/>
            <person name="Timp W."/>
            <person name="Ptitsyn A."/>
            <person name="Khanna P."/>
            <person name="Romanova D.Y."/>
            <person name="Williams P."/>
            <person name="Greenwood S.J."/>
            <person name="Moroz L.L."/>
            <person name="Walt D.R."/>
            <person name="Bodnar A.G."/>
        </authorList>
    </citation>
    <scope>NUCLEOTIDE SEQUENCE</scope>
    <source>
        <strain evidence="3">GMGI-L3</strain>
    </source>
</reference>
<feature type="non-terminal residue" evidence="3">
    <location>
        <position position="1"/>
    </location>
</feature>
<dbReference type="AlphaFoldDB" id="A0A8J5JUS4"/>
<dbReference type="EMBL" id="JAHLQT010033114">
    <property type="protein sequence ID" value="KAG7159594.1"/>
    <property type="molecule type" value="Genomic_DNA"/>
</dbReference>
<feature type="region of interest" description="Disordered" evidence="1">
    <location>
        <begin position="1"/>
        <end position="29"/>
    </location>
</feature>
<evidence type="ECO:0000256" key="1">
    <source>
        <dbReference type="SAM" id="MobiDB-lite"/>
    </source>
</evidence>
<gene>
    <name evidence="3" type="ORF">Hamer_G004248</name>
</gene>
<sequence>MDSIKRTIHRHRQAGRPKDPSSLQELRTEGEWTMTSGSDPHPFLIHDSEIEARNRIIMFATEEGLRYLEDSDTWYMDETFTCAPSLFEQPCIIRAPLGESRVSCVYAFLPGKSRDIYEEMLTAVHDKGEELGFYMDVTTTITDFEQAALNAFSNKLGPHVNAKACFYHLTQSTWQKIQSLGLSNGYKEDDNIKRFSGMLDGLAFLPVDRISDGIDYIKDNTPDGLDLVDYFDANYVTVTYRRISQTRQISRSCDNASAEDSSIIPTREMEFTIDNEYHTNNLCENWNHGFQQLVGYSHPTIWTAIECIRKNAAIVSMHLTLDARGQPLQNRVRRETRDLQKRLRNL</sequence>
<protein>
    <submittedName>
        <fullName evidence="3">Putative Inosine-5'-monophosphate dehydrogenase 1b-like 12</fullName>
    </submittedName>
</protein>
<feature type="compositionally biased region" description="Basic residues" evidence="1">
    <location>
        <begin position="1"/>
        <end position="15"/>
    </location>
</feature>
<dbReference type="InterPro" id="IPR018289">
    <property type="entry name" value="MULE_transposase_dom"/>
</dbReference>
<accession>A0A8J5JUS4</accession>
<feature type="domain" description="MULE transposase" evidence="2">
    <location>
        <begin position="99"/>
        <end position="171"/>
    </location>
</feature>
<evidence type="ECO:0000259" key="2">
    <source>
        <dbReference type="Pfam" id="PF10551"/>
    </source>
</evidence>
<evidence type="ECO:0000313" key="4">
    <source>
        <dbReference type="Proteomes" id="UP000747542"/>
    </source>
</evidence>
<dbReference type="Pfam" id="PF10551">
    <property type="entry name" value="MULE"/>
    <property type="match status" value="1"/>
</dbReference>
<proteinExistence type="predicted"/>
<organism evidence="3 4">
    <name type="scientific">Homarus americanus</name>
    <name type="common">American lobster</name>
    <dbReference type="NCBI Taxonomy" id="6706"/>
    <lineage>
        <taxon>Eukaryota</taxon>
        <taxon>Metazoa</taxon>
        <taxon>Ecdysozoa</taxon>
        <taxon>Arthropoda</taxon>
        <taxon>Crustacea</taxon>
        <taxon>Multicrustacea</taxon>
        <taxon>Malacostraca</taxon>
        <taxon>Eumalacostraca</taxon>
        <taxon>Eucarida</taxon>
        <taxon>Decapoda</taxon>
        <taxon>Pleocyemata</taxon>
        <taxon>Astacidea</taxon>
        <taxon>Nephropoidea</taxon>
        <taxon>Nephropidae</taxon>
        <taxon>Homarus</taxon>
    </lineage>
</organism>
<comment type="caution">
    <text evidence="3">The sequence shown here is derived from an EMBL/GenBank/DDBJ whole genome shotgun (WGS) entry which is preliminary data.</text>
</comment>
<keyword evidence="4" id="KW-1185">Reference proteome</keyword>